<organism evidence="1 2">
    <name type="scientific">Periconia macrospinosa</name>
    <dbReference type="NCBI Taxonomy" id="97972"/>
    <lineage>
        <taxon>Eukaryota</taxon>
        <taxon>Fungi</taxon>
        <taxon>Dikarya</taxon>
        <taxon>Ascomycota</taxon>
        <taxon>Pezizomycotina</taxon>
        <taxon>Dothideomycetes</taxon>
        <taxon>Pleosporomycetidae</taxon>
        <taxon>Pleosporales</taxon>
        <taxon>Massarineae</taxon>
        <taxon>Periconiaceae</taxon>
        <taxon>Periconia</taxon>
    </lineage>
</organism>
<reference evidence="1 2" key="1">
    <citation type="journal article" date="2018" name="Sci. Rep.">
        <title>Comparative genomics provides insights into the lifestyle and reveals functional heterogeneity of dark septate endophytic fungi.</title>
        <authorList>
            <person name="Knapp D.G."/>
            <person name="Nemeth J.B."/>
            <person name="Barry K."/>
            <person name="Hainaut M."/>
            <person name="Henrissat B."/>
            <person name="Johnson J."/>
            <person name="Kuo A."/>
            <person name="Lim J.H.P."/>
            <person name="Lipzen A."/>
            <person name="Nolan M."/>
            <person name="Ohm R.A."/>
            <person name="Tamas L."/>
            <person name="Grigoriev I.V."/>
            <person name="Spatafora J.W."/>
            <person name="Nagy L.G."/>
            <person name="Kovacs G.M."/>
        </authorList>
    </citation>
    <scope>NUCLEOTIDE SEQUENCE [LARGE SCALE GENOMIC DNA]</scope>
    <source>
        <strain evidence="1 2">DSE2036</strain>
    </source>
</reference>
<accession>A0A2V1DL10</accession>
<evidence type="ECO:0000313" key="2">
    <source>
        <dbReference type="Proteomes" id="UP000244855"/>
    </source>
</evidence>
<dbReference type="STRING" id="97972.A0A2V1DL10"/>
<protein>
    <submittedName>
        <fullName evidence="1">Uncharacterized protein</fullName>
    </submittedName>
</protein>
<sequence>MAHYEAGQGVDAGWEAFVKEYYLTSEDKTSTDQFTNFWTTNGTMRLAGTSYQGYENMLAVKQFLLPVDGNKSWWHLINGSSIRDETADNKTFVQSIVVQTTYSPGNCSQAYGVAAFTVLKDASGKARLDPHSQSLSLYDLSVSTTASPTDIACTA</sequence>
<proteinExistence type="predicted"/>
<dbReference type="OrthoDB" id="5176208at2759"/>
<name>A0A2V1DL10_9PLEO</name>
<gene>
    <name evidence="1" type="ORF">DM02DRAFT_530323</name>
</gene>
<dbReference type="AlphaFoldDB" id="A0A2V1DL10"/>
<dbReference type="EMBL" id="KZ805404">
    <property type="protein sequence ID" value="PVH98872.1"/>
    <property type="molecule type" value="Genomic_DNA"/>
</dbReference>
<dbReference type="Proteomes" id="UP000244855">
    <property type="component" value="Unassembled WGS sequence"/>
</dbReference>
<keyword evidence="2" id="KW-1185">Reference proteome</keyword>
<evidence type="ECO:0000313" key="1">
    <source>
        <dbReference type="EMBL" id="PVH98872.1"/>
    </source>
</evidence>